<sequence>MDYIVYERDESETSNRSGGSLDLHPETGQYALRQAGLFDDFQKYASGEGRDAPEIDRLELRKILLASIPKDKIKWGHALTGAKLGADGKPVLQFANGVVVSGFKLAVGTDGAWSKLRALITPAKPIYVGRSYIESRIQPDNPLYETTVKNMGRGSNVSIGSKQLVISQKQGDGSYRFYFGFDVSENAFQDGSIDLHDIEATRRLLLSTEHFGDWGEQYKEFIRHATDFRSWPLYSLPKEAMNWKSVPGVTLAGDAAHLAVPNGEGVNLAMTDSLELAKKVIEYGTEDLDRAVREYETAMFPRGVDCINEGTMMAEVMFSEDHRAFLQLLNSLISADKGDNS</sequence>
<dbReference type="Pfam" id="PF01494">
    <property type="entry name" value="FAD_binding_3"/>
    <property type="match status" value="1"/>
</dbReference>
<dbReference type="AlphaFoldDB" id="A0A8H7E3D6"/>
<evidence type="ECO:0000259" key="5">
    <source>
        <dbReference type="Pfam" id="PF01494"/>
    </source>
</evidence>
<reference evidence="6" key="1">
    <citation type="submission" date="2020-02" db="EMBL/GenBank/DDBJ databases">
        <authorList>
            <person name="Palmer J.M."/>
        </authorList>
    </citation>
    <scope>NUCLEOTIDE SEQUENCE</scope>
    <source>
        <strain evidence="6">EPUS1.4</strain>
        <tissue evidence="6">Thallus</tissue>
    </source>
</reference>
<keyword evidence="3" id="KW-0560">Oxidoreductase</keyword>
<dbReference type="InterPro" id="IPR036188">
    <property type="entry name" value="FAD/NAD-bd_sf"/>
</dbReference>
<feature type="domain" description="FAD-binding" evidence="5">
    <location>
        <begin position="248"/>
        <end position="285"/>
    </location>
</feature>
<protein>
    <recommendedName>
        <fullName evidence="5">FAD-binding domain-containing protein</fullName>
    </recommendedName>
</protein>
<evidence type="ECO:0000256" key="1">
    <source>
        <dbReference type="ARBA" id="ARBA00022630"/>
    </source>
</evidence>
<dbReference type="PANTHER" id="PTHR46972:SF1">
    <property type="entry name" value="FAD DEPENDENT OXIDOREDUCTASE DOMAIN-CONTAINING PROTEIN"/>
    <property type="match status" value="1"/>
</dbReference>
<evidence type="ECO:0000256" key="2">
    <source>
        <dbReference type="ARBA" id="ARBA00022827"/>
    </source>
</evidence>
<dbReference type="PANTHER" id="PTHR46972">
    <property type="entry name" value="MONOOXYGENASE ASQM-RELATED"/>
    <property type="match status" value="1"/>
</dbReference>
<gene>
    <name evidence="6" type="ORF">GJ744_008459</name>
</gene>
<proteinExistence type="predicted"/>
<dbReference type="GO" id="GO:0004497">
    <property type="term" value="F:monooxygenase activity"/>
    <property type="evidence" value="ECO:0007669"/>
    <property type="project" value="UniProtKB-KW"/>
</dbReference>
<dbReference type="Proteomes" id="UP000606974">
    <property type="component" value="Unassembled WGS sequence"/>
</dbReference>
<evidence type="ECO:0000256" key="3">
    <source>
        <dbReference type="ARBA" id="ARBA00023002"/>
    </source>
</evidence>
<name>A0A8H7E3D6_9EURO</name>
<accession>A0A8H7E3D6</accession>
<keyword evidence="2" id="KW-0274">FAD</keyword>
<dbReference type="EMBL" id="JAACFV010000046">
    <property type="protein sequence ID" value="KAF7509064.1"/>
    <property type="molecule type" value="Genomic_DNA"/>
</dbReference>
<dbReference type="SUPFAM" id="SSF51905">
    <property type="entry name" value="FAD/NAD(P)-binding domain"/>
    <property type="match status" value="1"/>
</dbReference>
<evidence type="ECO:0000313" key="7">
    <source>
        <dbReference type="Proteomes" id="UP000606974"/>
    </source>
</evidence>
<keyword evidence="4" id="KW-0503">Monooxygenase</keyword>
<dbReference type="Gene3D" id="3.50.50.60">
    <property type="entry name" value="FAD/NAD(P)-binding domain"/>
    <property type="match status" value="1"/>
</dbReference>
<evidence type="ECO:0000313" key="6">
    <source>
        <dbReference type="EMBL" id="KAF7509064.1"/>
    </source>
</evidence>
<dbReference type="GO" id="GO:0071949">
    <property type="term" value="F:FAD binding"/>
    <property type="evidence" value="ECO:0007669"/>
    <property type="project" value="InterPro"/>
</dbReference>
<keyword evidence="1" id="KW-0285">Flavoprotein</keyword>
<evidence type="ECO:0000256" key="4">
    <source>
        <dbReference type="ARBA" id="ARBA00023033"/>
    </source>
</evidence>
<keyword evidence="7" id="KW-1185">Reference proteome</keyword>
<dbReference type="OrthoDB" id="655030at2759"/>
<organism evidence="6 7">
    <name type="scientific">Endocarpon pusillum</name>
    <dbReference type="NCBI Taxonomy" id="364733"/>
    <lineage>
        <taxon>Eukaryota</taxon>
        <taxon>Fungi</taxon>
        <taxon>Dikarya</taxon>
        <taxon>Ascomycota</taxon>
        <taxon>Pezizomycotina</taxon>
        <taxon>Eurotiomycetes</taxon>
        <taxon>Chaetothyriomycetidae</taxon>
        <taxon>Verrucariales</taxon>
        <taxon>Verrucariaceae</taxon>
        <taxon>Endocarpon</taxon>
    </lineage>
</organism>
<dbReference type="InterPro" id="IPR002938">
    <property type="entry name" value="FAD-bd"/>
</dbReference>
<comment type="caution">
    <text evidence="6">The sequence shown here is derived from an EMBL/GenBank/DDBJ whole genome shotgun (WGS) entry which is preliminary data.</text>
</comment>